<reference evidence="1 2" key="1">
    <citation type="submission" date="2018-06" db="EMBL/GenBank/DDBJ databases">
        <title>Genomic Encyclopedia of Archaeal and Bacterial Type Strains, Phase II (KMG-II): from individual species to whole genera.</title>
        <authorList>
            <person name="Goeker M."/>
        </authorList>
    </citation>
    <scope>NUCLEOTIDE SEQUENCE [LARGE SCALE GENOMIC DNA]</scope>
    <source>
        <strain evidence="1 2">JCM 11668</strain>
    </source>
</reference>
<organism evidence="1 2">
    <name type="scientific">Rhodopseudomonas faecalis</name>
    <dbReference type="NCBI Taxonomy" id="99655"/>
    <lineage>
        <taxon>Bacteria</taxon>
        <taxon>Pseudomonadati</taxon>
        <taxon>Pseudomonadota</taxon>
        <taxon>Alphaproteobacteria</taxon>
        <taxon>Hyphomicrobiales</taxon>
        <taxon>Nitrobacteraceae</taxon>
        <taxon>Rhodopseudomonas</taxon>
    </lineage>
</organism>
<dbReference type="EMBL" id="QJTI01000005">
    <property type="protein sequence ID" value="PYF03850.1"/>
    <property type="molecule type" value="Genomic_DNA"/>
</dbReference>
<dbReference type="Proteomes" id="UP000248148">
    <property type="component" value="Unassembled WGS sequence"/>
</dbReference>
<proteinExistence type="predicted"/>
<evidence type="ECO:0000313" key="1">
    <source>
        <dbReference type="EMBL" id="PYF03850.1"/>
    </source>
</evidence>
<keyword evidence="2" id="KW-1185">Reference proteome</keyword>
<protein>
    <submittedName>
        <fullName evidence="1">Tail assembly chaperone E/41/14-like protein</fullName>
    </submittedName>
</protein>
<dbReference type="RefSeq" id="WP_110780257.1">
    <property type="nucleotide sequence ID" value="NZ_QJTI01000005.1"/>
</dbReference>
<dbReference type="AlphaFoldDB" id="A0A318TJ75"/>
<dbReference type="Pfam" id="PF10109">
    <property type="entry name" value="Phage_TAC_7"/>
    <property type="match status" value="1"/>
</dbReference>
<name>A0A318TJ75_9BRAD</name>
<comment type="caution">
    <text evidence="1">The sequence shown here is derived from an EMBL/GenBank/DDBJ whole genome shotgun (WGS) entry which is preliminary data.</text>
</comment>
<dbReference type="InterPro" id="IPR019289">
    <property type="entry name" value="Phage_tail_E/E"/>
</dbReference>
<accession>A0A318TJ75</accession>
<dbReference type="OrthoDB" id="8304198at2"/>
<evidence type="ECO:0000313" key="2">
    <source>
        <dbReference type="Proteomes" id="UP000248148"/>
    </source>
</evidence>
<sequence>MSDTVTVALSKPITHEGKTVSELVFNEATVGDACLADSVKGETSKILAILSGMSGQPMPLLMKLSFPDFNKVVDATVPLMGELQQQSDGSMP</sequence>
<gene>
    <name evidence="1" type="ORF">BJ122_105107</name>
</gene>